<name>A0ABV8CVN9_9STRE</name>
<evidence type="ECO:0000313" key="6">
    <source>
        <dbReference type="EMBL" id="MFC3928204.1"/>
    </source>
</evidence>
<dbReference type="Gene3D" id="1.10.1760.20">
    <property type="match status" value="1"/>
</dbReference>
<keyword evidence="1 5" id="KW-1003">Cell membrane</keyword>
<feature type="transmembrane region" description="Helical" evidence="5">
    <location>
        <begin position="43"/>
        <end position="62"/>
    </location>
</feature>
<reference evidence="7" key="1">
    <citation type="journal article" date="2019" name="Int. J. Syst. Evol. Microbiol.">
        <title>The Global Catalogue of Microorganisms (GCM) 10K type strain sequencing project: providing services to taxonomists for standard genome sequencing and annotation.</title>
        <authorList>
            <consortium name="The Broad Institute Genomics Platform"/>
            <consortium name="The Broad Institute Genome Sequencing Center for Infectious Disease"/>
            <person name="Wu L."/>
            <person name="Ma J."/>
        </authorList>
    </citation>
    <scope>NUCLEOTIDE SEQUENCE [LARGE SCALE GENOMIC DNA]</scope>
    <source>
        <strain evidence="7">CCUG 67170</strain>
    </source>
</reference>
<keyword evidence="7" id="KW-1185">Reference proteome</keyword>
<protein>
    <recommendedName>
        <fullName evidence="5">UPF0397 protein ACFORF_06430</fullName>
    </recommendedName>
</protein>
<comment type="subcellular location">
    <subcellularLocation>
        <location evidence="5">Cell membrane</location>
        <topology evidence="5">Multi-pass membrane protein</topology>
    </subcellularLocation>
</comment>
<keyword evidence="2 5" id="KW-0812">Transmembrane</keyword>
<feature type="transmembrane region" description="Helical" evidence="5">
    <location>
        <begin position="107"/>
        <end position="125"/>
    </location>
</feature>
<keyword evidence="3 5" id="KW-1133">Transmembrane helix</keyword>
<organism evidence="6 7">
    <name type="scientific">Streptococcus caprae</name>
    <dbReference type="NCBI Taxonomy" id="1640501"/>
    <lineage>
        <taxon>Bacteria</taxon>
        <taxon>Bacillati</taxon>
        <taxon>Bacillota</taxon>
        <taxon>Bacilli</taxon>
        <taxon>Lactobacillales</taxon>
        <taxon>Streptococcaceae</taxon>
        <taxon>Streptococcus</taxon>
    </lineage>
</organism>
<dbReference type="Proteomes" id="UP001595807">
    <property type="component" value="Unassembled WGS sequence"/>
</dbReference>
<dbReference type="HAMAP" id="MF_01572">
    <property type="entry name" value="UPF0397"/>
    <property type="match status" value="1"/>
</dbReference>
<feature type="transmembrane region" description="Helical" evidence="5">
    <location>
        <begin position="12"/>
        <end position="31"/>
    </location>
</feature>
<feature type="transmembrane region" description="Helical" evidence="5">
    <location>
        <begin position="145"/>
        <end position="167"/>
    </location>
</feature>
<sequence length="180" mass="19250">MKNNSTKNVVAIGIGAALFILIGMINIPIFGNTSIQLQYAVQALFSVIFGPVVGFFMGFIGHALKDAIQYGGVAWAWVLASGLVGLGIGAFRRFYDATKGSLSAKELVFFNFVQIVTLFVAHGLVCPMGDRIQYAQEWSYLFTQGVVAATSNAITIGVAGTILLVVYARTRTQSGSLTKN</sequence>
<gene>
    <name evidence="6" type="ORF">ACFORF_06430</name>
</gene>
<dbReference type="PANTHER" id="PTHR37815">
    <property type="entry name" value="UPF0397 PROTEIN BC_2624-RELATED"/>
    <property type="match status" value="1"/>
</dbReference>
<comment type="similarity">
    <text evidence="5">Belongs to the UPF0397 family.</text>
</comment>
<dbReference type="InterPro" id="IPR022914">
    <property type="entry name" value="UPF0397"/>
</dbReference>
<comment type="caution">
    <text evidence="6">The sequence shown here is derived from an EMBL/GenBank/DDBJ whole genome shotgun (WGS) entry which is preliminary data.</text>
</comment>
<dbReference type="Pfam" id="PF07155">
    <property type="entry name" value="ECF-ribofla_trS"/>
    <property type="match status" value="1"/>
</dbReference>
<evidence type="ECO:0000256" key="3">
    <source>
        <dbReference type="ARBA" id="ARBA00022989"/>
    </source>
</evidence>
<keyword evidence="4 5" id="KW-0472">Membrane</keyword>
<dbReference type="NCBIfam" id="NF010182">
    <property type="entry name" value="PRK13661.1"/>
    <property type="match status" value="1"/>
</dbReference>
<evidence type="ECO:0000256" key="1">
    <source>
        <dbReference type="ARBA" id="ARBA00022475"/>
    </source>
</evidence>
<evidence type="ECO:0000313" key="7">
    <source>
        <dbReference type="Proteomes" id="UP001595807"/>
    </source>
</evidence>
<feature type="transmembrane region" description="Helical" evidence="5">
    <location>
        <begin position="74"/>
        <end position="95"/>
    </location>
</feature>
<accession>A0ABV8CVN9</accession>
<evidence type="ECO:0000256" key="5">
    <source>
        <dbReference type="HAMAP-Rule" id="MF_01572"/>
    </source>
</evidence>
<proteinExistence type="inferred from homology"/>
<evidence type="ECO:0000256" key="4">
    <source>
        <dbReference type="ARBA" id="ARBA00023136"/>
    </source>
</evidence>
<evidence type="ECO:0000256" key="2">
    <source>
        <dbReference type="ARBA" id="ARBA00022692"/>
    </source>
</evidence>
<dbReference type="RefSeq" id="WP_380426543.1">
    <property type="nucleotide sequence ID" value="NZ_JBHRZV010000049.1"/>
</dbReference>
<dbReference type="InterPro" id="IPR009825">
    <property type="entry name" value="ECF_substrate-spec-like"/>
</dbReference>
<dbReference type="EMBL" id="JBHRZV010000049">
    <property type="protein sequence ID" value="MFC3928204.1"/>
    <property type="molecule type" value="Genomic_DNA"/>
</dbReference>
<dbReference type="PANTHER" id="PTHR37815:SF3">
    <property type="entry name" value="UPF0397 PROTEIN SPR0429"/>
    <property type="match status" value="1"/>
</dbReference>